<dbReference type="SUPFAM" id="SSF50346">
    <property type="entry name" value="PRC-barrel domain"/>
    <property type="match status" value="1"/>
</dbReference>
<name>A0ABW3ZGK0_9RHOB</name>
<organism evidence="4 5">
    <name type="scientific">Litorisediminicola beolgyonensis</name>
    <dbReference type="NCBI Taxonomy" id="1173614"/>
    <lineage>
        <taxon>Bacteria</taxon>
        <taxon>Pseudomonadati</taxon>
        <taxon>Pseudomonadota</taxon>
        <taxon>Alphaproteobacteria</taxon>
        <taxon>Rhodobacterales</taxon>
        <taxon>Paracoccaceae</taxon>
        <taxon>Litorisediminicola</taxon>
    </lineage>
</organism>
<comment type="caution">
    <text evidence="4">The sequence shown here is derived from an EMBL/GenBank/DDBJ whole genome shotgun (WGS) entry which is preliminary data.</text>
</comment>
<dbReference type="Gene3D" id="1.20.120.20">
    <property type="entry name" value="Apolipoprotein"/>
    <property type="match status" value="1"/>
</dbReference>
<feature type="chain" id="PRO_5045575896" evidence="2">
    <location>
        <begin position="22"/>
        <end position="295"/>
    </location>
</feature>
<gene>
    <name evidence="4" type="ORF">ACFQ4E_05450</name>
</gene>
<dbReference type="PANTHER" id="PTHR36505">
    <property type="entry name" value="BLR1072 PROTEIN"/>
    <property type="match status" value="1"/>
</dbReference>
<feature type="compositionally biased region" description="Low complexity" evidence="1">
    <location>
        <begin position="77"/>
        <end position="87"/>
    </location>
</feature>
<dbReference type="EMBL" id="JBHTMU010000006">
    <property type="protein sequence ID" value="MFD1341860.1"/>
    <property type="molecule type" value="Genomic_DNA"/>
</dbReference>
<dbReference type="PANTHER" id="PTHR36505:SF1">
    <property type="entry name" value="BLR1072 PROTEIN"/>
    <property type="match status" value="1"/>
</dbReference>
<feature type="region of interest" description="Disordered" evidence="1">
    <location>
        <begin position="39"/>
        <end position="114"/>
    </location>
</feature>
<evidence type="ECO:0000259" key="3">
    <source>
        <dbReference type="Pfam" id="PF05239"/>
    </source>
</evidence>
<feature type="domain" description="PRC-barrel" evidence="3">
    <location>
        <begin position="221"/>
        <end position="264"/>
    </location>
</feature>
<feature type="compositionally biased region" description="Acidic residues" evidence="1">
    <location>
        <begin position="144"/>
        <end position="179"/>
    </location>
</feature>
<dbReference type="InterPro" id="IPR011033">
    <property type="entry name" value="PRC_barrel-like_sf"/>
</dbReference>
<proteinExistence type="predicted"/>
<dbReference type="RefSeq" id="WP_386801924.1">
    <property type="nucleotide sequence ID" value="NZ_JBHTMU010000006.1"/>
</dbReference>
<dbReference type="Proteomes" id="UP001597135">
    <property type="component" value="Unassembled WGS sequence"/>
</dbReference>
<accession>A0ABW3ZGK0</accession>
<dbReference type="Pfam" id="PF05239">
    <property type="entry name" value="PRC"/>
    <property type="match status" value="1"/>
</dbReference>
<feature type="region of interest" description="Disordered" evidence="1">
    <location>
        <begin position="144"/>
        <end position="201"/>
    </location>
</feature>
<dbReference type="Gene3D" id="2.30.30.240">
    <property type="entry name" value="PRC-barrel domain"/>
    <property type="match status" value="1"/>
</dbReference>
<feature type="signal peptide" evidence="2">
    <location>
        <begin position="1"/>
        <end position="21"/>
    </location>
</feature>
<evidence type="ECO:0000256" key="1">
    <source>
        <dbReference type="SAM" id="MobiDB-lite"/>
    </source>
</evidence>
<protein>
    <submittedName>
        <fullName evidence="4">PRC-barrel domain-containing protein</fullName>
    </submittedName>
</protein>
<evidence type="ECO:0000313" key="5">
    <source>
        <dbReference type="Proteomes" id="UP001597135"/>
    </source>
</evidence>
<keyword evidence="2" id="KW-0732">Signal</keyword>
<evidence type="ECO:0000313" key="4">
    <source>
        <dbReference type="EMBL" id="MFD1341860.1"/>
    </source>
</evidence>
<dbReference type="InterPro" id="IPR027275">
    <property type="entry name" value="PRC-brl_dom"/>
</dbReference>
<evidence type="ECO:0000256" key="2">
    <source>
        <dbReference type="SAM" id="SignalP"/>
    </source>
</evidence>
<sequence>MQRLLATTALALTLTAMPAFAEQHTNMEQAGNDLENAAENTAEATENAAEDAAQATENAAEETGEAVENAAEETENAAENAAEATENAAEDAAEATENAANEVEAEAKEATEEAMAADQADAKLIRTRDIVGGVVYSIVSDDAAEAQEEQAEEAGEAAEEQAEETAEAQDASMAEEEQMEDKAEAEAEAAASGNGNGQDMAASGQVTLSAEGYDSINPEWENIGNIEDVVLSQDGQLQGVVAEIGGFLGIGDKKVFVKVDEMKLAPTDNNTYALVVPFSKEQLESMNSVDEGFWE</sequence>
<feature type="compositionally biased region" description="Low complexity" evidence="1">
    <location>
        <begin position="39"/>
        <end position="58"/>
    </location>
</feature>
<reference evidence="5" key="1">
    <citation type="journal article" date="2019" name="Int. J. Syst. Evol. Microbiol.">
        <title>The Global Catalogue of Microorganisms (GCM) 10K type strain sequencing project: providing services to taxonomists for standard genome sequencing and annotation.</title>
        <authorList>
            <consortium name="The Broad Institute Genomics Platform"/>
            <consortium name="The Broad Institute Genome Sequencing Center for Infectious Disease"/>
            <person name="Wu L."/>
            <person name="Ma J."/>
        </authorList>
    </citation>
    <scope>NUCLEOTIDE SEQUENCE [LARGE SCALE GENOMIC DNA]</scope>
    <source>
        <strain evidence="5">CCUG 62953</strain>
    </source>
</reference>
<feature type="compositionally biased region" description="Acidic residues" evidence="1">
    <location>
        <begin position="59"/>
        <end position="76"/>
    </location>
</feature>
<keyword evidence="5" id="KW-1185">Reference proteome</keyword>